<proteinExistence type="predicted"/>
<dbReference type="Proteomes" id="UP001186944">
    <property type="component" value="Unassembled WGS sequence"/>
</dbReference>
<gene>
    <name evidence="2" type="ORF">FSP39_019205</name>
</gene>
<evidence type="ECO:0000256" key="1">
    <source>
        <dbReference type="SAM" id="MobiDB-lite"/>
    </source>
</evidence>
<feature type="compositionally biased region" description="Basic residues" evidence="1">
    <location>
        <begin position="1"/>
        <end position="10"/>
    </location>
</feature>
<keyword evidence="3" id="KW-1185">Reference proteome</keyword>
<accession>A0AA88XIV8</accession>
<dbReference type="EMBL" id="VSWD01000012">
    <property type="protein sequence ID" value="KAK3086495.1"/>
    <property type="molecule type" value="Genomic_DNA"/>
</dbReference>
<name>A0AA88XIV8_PINIB</name>
<organism evidence="2 3">
    <name type="scientific">Pinctada imbricata</name>
    <name type="common">Atlantic pearl-oyster</name>
    <name type="synonym">Pinctada martensii</name>
    <dbReference type="NCBI Taxonomy" id="66713"/>
    <lineage>
        <taxon>Eukaryota</taxon>
        <taxon>Metazoa</taxon>
        <taxon>Spiralia</taxon>
        <taxon>Lophotrochozoa</taxon>
        <taxon>Mollusca</taxon>
        <taxon>Bivalvia</taxon>
        <taxon>Autobranchia</taxon>
        <taxon>Pteriomorphia</taxon>
        <taxon>Pterioida</taxon>
        <taxon>Pterioidea</taxon>
        <taxon>Pteriidae</taxon>
        <taxon>Pinctada</taxon>
    </lineage>
</organism>
<protein>
    <submittedName>
        <fullName evidence="2">Uncharacterized protein</fullName>
    </submittedName>
</protein>
<comment type="caution">
    <text evidence="2">The sequence shown here is derived from an EMBL/GenBank/DDBJ whole genome shotgun (WGS) entry which is preliminary data.</text>
</comment>
<evidence type="ECO:0000313" key="2">
    <source>
        <dbReference type="EMBL" id="KAK3086495.1"/>
    </source>
</evidence>
<dbReference type="AlphaFoldDB" id="A0AA88XIV8"/>
<sequence>MVLSSSRKRKNESPGDATIPEKDTPLITLFTSWVTKPEKYLCHNNTLFNWNSLKPDILSILFTNESYVKKEALSKGWQVLPIRVTATKEKVPVLRHMFMDVMRVSNTPFLAYVNGDMLFTKSIVATLKSLQKAIRSSLFNASYPVLIVGQRLNVMNVSADEIKSEDKIRAMAKSRGKLFTEWGEDYFITTRNYPWKNLPDVVIGRLAYDNWMVWNAKRSNFYTIDATKTLLAIHQTTKSGNFEGHKKPDGNYNNRLIQKMYKKVKYVAGRTSCAVYKTSNNSKGYIEFSKRTLNKQCQV</sequence>
<feature type="region of interest" description="Disordered" evidence="1">
    <location>
        <begin position="1"/>
        <end position="20"/>
    </location>
</feature>
<reference evidence="2" key="1">
    <citation type="submission" date="2019-08" db="EMBL/GenBank/DDBJ databases">
        <title>The improved chromosome-level genome for the pearl oyster Pinctada fucata martensii using PacBio sequencing and Hi-C.</title>
        <authorList>
            <person name="Zheng Z."/>
        </authorList>
    </citation>
    <scope>NUCLEOTIDE SEQUENCE</scope>
    <source>
        <strain evidence="2">ZZ-2019</strain>
        <tissue evidence="2">Adductor muscle</tissue>
    </source>
</reference>
<evidence type="ECO:0000313" key="3">
    <source>
        <dbReference type="Proteomes" id="UP001186944"/>
    </source>
</evidence>